<comment type="similarity">
    <text evidence="1">Belongs to the peptidase C1 family.</text>
</comment>
<keyword evidence="11" id="KW-1185">Reference proteome</keyword>
<dbReference type="SMART" id="SM00645">
    <property type="entry name" value="Pept_C1"/>
    <property type="match status" value="1"/>
</dbReference>
<dbReference type="InterPro" id="IPR039417">
    <property type="entry name" value="Peptidase_C1A_papain-like"/>
</dbReference>
<sequence length="322" mass="35516">MRVFIVFATALLAVSALPAYEQWTTFKAKHGKSYENIGEEKVRFQIFQQNIQKINAHNALYEAGIKTYRMGVNQFADLTQKEFGALLRVRNGPSPKQNLTRHVQSGTAPDSIDWREKNAVTRIQNQGVCGSCWAFSVVGAVEGQNAIKYNNSAALSVEQLVDCDPGGYGCSGSIMSHRFQYVIDNGLNTDEEYPYVGSFFNVTCKAKSPYVVKVKEAVVVDATESALKDAVGTVGPVSVIILAEPMQHYKDGIFESDECIVQSGDHDHGILVVGYGTENGKKFWILKNSWGTSWGEDGYFRLARDANNQCGVAYHGSYPILV</sequence>
<feature type="signal peptide" evidence="7">
    <location>
        <begin position="1"/>
        <end position="16"/>
    </location>
</feature>
<dbReference type="InterPro" id="IPR000169">
    <property type="entry name" value="Pept_cys_AS"/>
</dbReference>
<evidence type="ECO:0000256" key="2">
    <source>
        <dbReference type="ARBA" id="ARBA00022670"/>
    </source>
</evidence>
<dbReference type="SUPFAM" id="SSF54001">
    <property type="entry name" value="Cysteine proteinases"/>
    <property type="match status" value="1"/>
</dbReference>
<dbReference type="OrthoDB" id="10253408at2759"/>
<organism evidence="10 11">
    <name type="scientific">Psylliodes chrysocephalus</name>
    <dbReference type="NCBI Taxonomy" id="3402493"/>
    <lineage>
        <taxon>Eukaryota</taxon>
        <taxon>Metazoa</taxon>
        <taxon>Ecdysozoa</taxon>
        <taxon>Arthropoda</taxon>
        <taxon>Hexapoda</taxon>
        <taxon>Insecta</taxon>
        <taxon>Pterygota</taxon>
        <taxon>Neoptera</taxon>
        <taxon>Endopterygota</taxon>
        <taxon>Coleoptera</taxon>
        <taxon>Polyphaga</taxon>
        <taxon>Cucujiformia</taxon>
        <taxon>Chrysomeloidea</taxon>
        <taxon>Chrysomelidae</taxon>
        <taxon>Galerucinae</taxon>
        <taxon>Alticini</taxon>
        <taxon>Psylliodes</taxon>
    </lineage>
</organism>
<evidence type="ECO:0000256" key="6">
    <source>
        <dbReference type="ARBA" id="ARBA00023157"/>
    </source>
</evidence>
<keyword evidence="4" id="KW-0788">Thiol protease</keyword>
<proteinExistence type="inferred from homology"/>
<feature type="domain" description="Cathepsin propeptide inhibitor" evidence="9">
    <location>
        <begin position="23"/>
        <end position="83"/>
    </location>
</feature>
<keyword evidence="7" id="KW-0732">Signal</keyword>
<keyword evidence="6" id="KW-1015">Disulfide bond</keyword>
<evidence type="ECO:0000256" key="7">
    <source>
        <dbReference type="SAM" id="SignalP"/>
    </source>
</evidence>
<dbReference type="GO" id="GO:0006508">
    <property type="term" value="P:proteolysis"/>
    <property type="evidence" value="ECO:0007669"/>
    <property type="project" value="UniProtKB-KW"/>
</dbReference>
<evidence type="ECO:0000259" key="8">
    <source>
        <dbReference type="SMART" id="SM00645"/>
    </source>
</evidence>
<dbReference type="EMBL" id="OV651814">
    <property type="protein sequence ID" value="CAH1106464.1"/>
    <property type="molecule type" value="Genomic_DNA"/>
</dbReference>
<dbReference type="Proteomes" id="UP001153636">
    <property type="component" value="Chromosome 2"/>
</dbReference>
<name>A0A9P0CX19_9CUCU</name>
<evidence type="ECO:0000313" key="11">
    <source>
        <dbReference type="Proteomes" id="UP001153636"/>
    </source>
</evidence>
<protein>
    <submittedName>
        <fullName evidence="10">Uncharacterized protein</fullName>
    </submittedName>
</protein>
<accession>A0A9P0CX19</accession>
<dbReference type="AlphaFoldDB" id="A0A9P0CX19"/>
<dbReference type="PRINTS" id="PR00705">
    <property type="entry name" value="PAPAIN"/>
</dbReference>
<dbReference type="InterPro" id="IPR013201">
    <property type="entry name" value="Prot_inhib_I29"/>
</dbReference>
<evidence type="ECO:0000259" key="9">
    <source>
        <dbReference type="SMART" id="SM00848"/>
    </source>
</evidence>
<feature type="domain" description="Peptidase C1A papain C-terminal" evidence="8">
    <location>
        <begin position="108"/>
        <end position="320"/>
    </location>
</feature>
<dbReference type="PROSITE" id="PS00139">
    <property type="entry name" value="THIOL_PROTEASE_CYS"/>
    <property type="match status" value="1"/>
</dbReference>
<reference evidence="10" key="1">
    <citation type="submission" date="2022-01" db="EMBL/GenBank/DDBJ databases">
        <authorList>
            <person name="King R."/>
        </authorList>
    </citation>
    <scope>NUCLEOTIDE SEQUENCE</scope>
</reference>
<evidence type="ECO:0000256" key="4">
    <source>
        <dbReference type="ARBA" id="ARBA00022807"/>
    </source>
</evidence>
<dbReference type="GO" id="GO:0008234">
    <property type="term" value="F:cysteine-type peptidase activity"/>
    <property type="evidence" value="ECO:0007669"/>
    <property type="project" value="UniProtKB-KW"/>
</dbReference>
<gene>
    <name evidence="10" type="ORF">PSYICH_LOCUS6993</name>
</gene>
<dbReference type="PANTHER" id="PTHR12411">
    <property type="entry name" value="CYSTEINE PROTEASE FAMILY C1-RELATED"/>
    <property type="match status" value="1"/>
</dbReference>
<dbReference type="InterPro" id="IPR025661">
    <property type="entry name" value="Pept_asp_AS"/>
</dbReference>
<keyword evidence="3" id="KW-0378">Hydrolase</keyword>
<dbReference type="FunFam" id="3.90.70.10:FF:000109">
    <property type="entry name" value="Cysteine protease"/>
    <property type="match status" value="1"/>
</dbReference>
<feature type="chain" id="PRO_5040443081" evidence="7">
    <location>
        <begin position="17"/>
        <end position="322"/>
    </location>
</feature>
<keyword evidence="2" id="KW-0645">Protease</keyword>
<keyword evidence="5" id="KW-0865">Zymogen</keyword>
<dbReference type="Pfam" id="PF08246">
    <property type="entry name" value="Inhibitor_I29"/>
    <property type="match status" value="1"/>
</dbReference>
<evidence type="ECO:0000256" key="5">
    <source>
        <dbReference type="ARBA" id="ARBA00023145"/>
    </source>
</evidence>
<dbReference type="SMART" id="SM00848">
    <property type="entry name" value="Inhibitor_I29"/>
    <property type="match status" value="1"/>
</dbReference>
<dbReference type="Pfam" id="PF00112">
    <property type="entry name" value="Peptidase_C1"/>
    <property type="match status" value="1"/>
</dbReference>
<evidence type="ECO:0000256" key="3">
    <source>
        <dbReference type="ARBA" id="ARBA00022801"/>
    </source>
</evidence>
<evidence type="ECO:0000313" key="10">
    <source>
        <dbReference type="EMBL" id="CAH1106464.1"/>
    </source>
</evidence>
<dbReference type="Gene3D" id="3.90.70.10">
    <property type="entry name" value="Cysteine proteinases"/>
    <property type="match status" value="1"/>
</dbReference>
<dbReference type="CDD" id="cd02248">
    <property type="entry name" value="Peptidase_C1A"/>
    <property type="match status" value="1"/>
</dbReference>
<evidence type="ECO:0000256" key="1">
    <source>
        <dbReference type="ARBA" id="ARBA00008455"/>
    </source>
</evidence>
<dbReference type="InterPro" id="IPR038765">
    <property type="entry name" value="Papain-like_cys_pep_sf"/>
</dbReference>
<dbReference type="InterPro" id="IPR000668">
    <property type="entry name" value="Peptidase_C1A_C"/>
</dbReference>
<dbReference type="InterPro" id="IPR013128">
    <property type="entry name" value="Peptidase_C1A"/>
</dbReference>
<dbReference type="PROSITE" id="PS00640">
    <property type="entry name" value="THIOL_PROTEASE_ASN"/>
    <property type="match status" value="1"/>
</dbReference>